<protein>
    <submittedName>
        <fullName evidence="3">Uncharacterized protein</fullName>
    </submittedName>
</protein>
<gene>
    <name evidence="3" type="ORF">LTR77_011000</name>
</gene>
<sequence>MDAPTTLEPVSEWVNNVSCEEMLWPFDTGYPNDMQPLLGDMTGFDWNTNWNPVPVAERTQYDGAQLFPDLGNWQGESGDGLMDAASAANPVQHLATIIERLEGQVASFAQDVARLESKLAKVERLEENIARLERELAEAAVMITDTRLHQQGCSPLMKNSGFTIQPVSTRRRRRHKKQPTQGP</sequence>
<comment type="caution">
    <text evidence="3">The sequence shown here is derived from an EMBL/GenBank/DDBJ whole genome shotgun (WGS) entry which is preliminary data.</text>
</comment>
<evidence type="ECO:0000256" key="2">
    <source>
        <dbReference type="SAM" id="MobiDB-lite"/>
    </source>
</evidence>
<feature type="region of interest" description="Disordered" evidence="2">
    <location>
        <begin position="152"/>
        <end position="183"/>
    </location>
</feature>
<dbReference type="GeneID" id="89932323"/>
<dbReference type="EMBL" id="JAVRRT010000029">
    <property type="protein sequence ID" value="KAK5163065.1"/>
    <property type="molecule type" value="Genomic_DNA"/>
</dbReference>
<dbReference type="RefSeq" id="XP_064653635.1">
    <property type="nucleotide sequence ID" value="XM_064808215.1"/>
</dbReference>
<evidence type="ECO:0000313" key="4">
    <source>
        <dbReference type="Proteomes" id="UP001337655"/>
    </source>
</evidence>
<keyword evidence="4" id="KW-1185">Reference proteome</keyword>
<accession>A0AAV9NXC1</accession>
<evidence type="ECO:0000256" key="1">
    <source>
        <dbReference type="SAM" id="Coils"/>
    </source>
</evidence>
<dbReference type="Proteomes" id="UP001337655">
    <property type="component" value="Unassembled WGS sequence"/>
</dbReference>
<reference evidence="3 4" key="1">
    <citation type="submission" date="2023-08" db="EMBL/GenBank/DDBJ databases">
        <title>Black Yeasts Isolated from many extreme environments.</title>
        <authorList>
            <person name="Coleine C."/>
            <person name="Stajich J.E."/>
            <person name="Selbmann L."/>
        </authorList>
    </citation>
    <scope>NUCLEOTIDE SEQUENCE [LARGE SCALE GENOMIC DNA]</scope>
    <source>
        <strain evidence="3 4">CCFEE 5935</strain>
    </source>
</reference>
<name>A0AAV9NXC1_9PEZI</name>
<dbReference type="AlphaFoldDB" id="A0AAV9NXC1"/>
<keyword evidence="1" id="KW-0175">Coiled coil</keyword>
<proteinExistence type="predicted"/>
<feature type="coiled-coil region" evidence="1">
    <location>
        <begin position="98"/>
        <end position="142"/>
    </location>
</feature>
<evidence type="ECO:0000313" key="3">
    <source>
        <dbReference type="EMBL" id="KAK5163065.1"/>
    </source>
</evidence>
<feature type="compositionally biased region" description="Basic residues" evidence="2">
    <location>
        <begin position="169"/>
        <end position="183"/>
    </location>
</feature>
<organism evidence="3 4">
    <name type="scientific">Saxophila tyrrhenica</name>
    <dbReference type="NCBI Taxonomy" id="1690608"/>
    <lineage>
        <taxon>Eukaryota</taxon>
        <taxon>Fungi</taxon>
        <taxon>Dikarya</taxon>
        <taxon>Ascomycota</taxon>
        <taxon>Pezizomycotina</taxon>
        <taxon>Dothideomycetes</taxon>
        <taxon>Dothideomycetidae</taxon>
        <taxon>Mycosphaerellales</taxon>
        <taxon>Extremaceae</taxon>
        <taxon>Saxophila</taxon>
    </lineage>
</organism>